<dbReference type="GO" id="GO:0016989">
    <property type="term" value="F:sigma factor antagonist activity"/>
    <property type="evidence" value="ECO:0007669"/>
    <property type="project" value="TreeGrafter"/>
</dbReference>
<evidence type="ECO:0000256" key="1">
    <source>
        <dbReference type="SAM" id="MobiDB-lite"/>
    </source>
</evidence>
<dbReference type="EMBL" id="JACIJC010000004">
    <property type="protein sequence ID" value="MBB5686596.1"/>
    <property type="molecule type" value="Genomic_DNA"/>
</dbReference>
<reference evidence="3 4" key="1">
    <citation type="submission" date="2020-08" db="EMBL/GenBank/DDBJ databases">
        <title>Genomic Encyclopedia of Type Strains, Phase IV (KMG-IV): sequencing the most valuable type-strain genomes for metagenomic binning, comparative biology and taxonomic classification.</title>
        <authorList>
            <person name="Goeker M."/>
        </authorList>
    </citation>
    <scope>NUCLEOTIDE SEQUENCE [LARGE SCALE GENOMIC DNA]</scope>
    <source>
        <strain evidence="3 4">DSM 25079</strain>
    </source>
</reference>
<keyword evidence="3" id="KW-0812">Transmembrane</keyword>
<accession>A0A7W9AJG8</accession>
<gene>
    <name evidence="3" type="ORF">FHS49_002620</name>
</gene>
<evidence type="ECO:0000313" key="3">
    <source>
        <dbReference type="EMBL" id="MBB5686596.1"/>
    </source>
</evidence>
<feature type="region of interest" description="Disordered" evidence="1">
    <location>
        <begin position="62"/>
        <end position="91"/>
    </location>
</feature>
<organism evidence="3 4">
    <name type="scientific">Sphingobium boeckii</name>
    <dbReference type="NCBI Taxonomy" id="1082345"/>
    <lineage>
        <taxon>Bacteria</taxon>
        <taxon>Pseudomonadati</taxon>
        <taxon>Pseudomonadota</taxon>
        <taxon>Alphaproteobacteria</taxon>
        <taxon>Sphingomonadales</taxon>
        <taxon>Sphingomonadaceae</taxon>
        <taxon>Sphingobium</taxon>
    </lineage>
</organism>
<comment type="caution">
    <text evidence="3">The sequence shown here is derived from an EMBL/GenBank/DDBJ whole genome shotgun (WGS) entry which is preliminary data.</text>
</comment>
<dbReference type="InterPro" id="IPR006860">
    <property type="entry name" value="FecR"/>
</dbReference>
<keyword evidence="4" id="KW-1185">Reference proteome</keyword>
<keyword evidence="3" id="KW-0472">Membrane</keyword>
<dbReference type="Pfam" id="PF04773">
    <property type="entry name" value="FecR"/>
    <property type="match status" value="1"/>
</dbReference>
<feature type="domain" description="FecR protein" evidence="2">
    <location>
        <begin position="124"/>
        <end position="213"/>
    </location>
</feature>
<feature type="compositionally biased region" description="Pro residues" evidence="1">
    <location>
        <begin position="66"/>
        <end position="78"/>
    </location>
</feature>
<evidence type="ECO:0000259" key="2">
    <source>
        <dbReference type="Pfam" id="PF04773"/>
    </source>
</evidence>
<dbReference type="RefSeq" id="WP_184019172.1">
    <property type="nucleotide sequence ID" value="NZ_JACIJC010000004.1"/>
</dbReference>
<dbReference type="Gene3D" id="2.60.120.1440">
    <property type="match status" value="1"/>
</dbReference>
<dbReference type="PANTHER" id="PTHR30273">
    <property type="entry name" value="PERIPLASMIC SIGNAL SENSOR AND SIGMA FACTOR ACTIVATOR FECR-RELATED"/>
    <property type="match status" value="1"/>
</dbReference>
<dbReference type="PIRSF" id="PIRSF018266">
    <property type="entry name" value="FecR"/>
    <property type="match status" value="1"/>
</dbReference>
<proteinExistence type="predicted"/>
<dbReference type="AlphaFoldDB" id="A0A7W9AJG8"/>
<protein>
    <submittedName>
        <fullName evidence="3">Transmembrane sensor</fullName>
    </submittedName>
</protein>
<dbReference type="PANTHER" id="PTHR30273:SF2">
    <property type="entry name" value="PROTEIN FECR"/>
    <property type="match status" value="1"/>
</dbReference>
<sequence length="330" mass="35278">MSRPHANIEEAAIGWIIRMRDPAFAGWDAFTLWLEEDPVHAAIYDELALADADAADVLAETEPVKPEPVAPPPPPRDPIPANDDKPERPRWATRRSMVGWAMAASLLGVASYTSLMPGSSPYAVETLAGQRQSVTLADGSRIDLNGATRLMLDRENPRFARLERGEALFSVVHDARRPFTVETGGATLVDAGTAFNVIRLDGMTEVSVSEGVVIYNPKVEKVTLAAGKVLRALDADGQIRVGNIDAGSVAAWKQGRLIYEGTPLSAVAADLSRNLGFGVTAGRDVAARPFSGVIQIEGDRERVRQRVSAVLGVPVDQAGGGWRLGADAAR</sequence>
<dbReference type="Proteomes" id="UP000549617">
    <property type="component" value="Unassembled WGS sequence"/>
</dbReference>
<evidence type="ECO:0000313" key="4">
    <source>
        <dbReference type="Proteomes" id="UP000549617"/>
    </source>
</evidence>
<name>A0A7W9AJG8_9SPHN</name>
<dbReference type="InterPro" id="IPR012373">
    <property type="entry name" value="Ferrdict_sens_TM"/>
</dbReference>